<dbReference type="GO" id="GO:0005829">
    <property type="term" value="C:cytosol"/>
    <property type="evidence" value="ECO:0007669"/>
    <property type="project" value="TreeGrafter"/>
</dbReference>
<evidence type="ECO:0000256" key="1">
    <source>
        <dbReference type="ARBA" id="ARBA00023002"/>
    </source>
</evidence>
<dbReference type="GO" id="GO:0070967">
    <property type="term" value="F:coenzyme F420 binding"/>
    <property type="evidence" value="ECO:0007669"/>
    <property type="project" value="TreeGrafter"/>
</dbReference>
<name>A0A7W7PZQ5_9PSEU</name>
<comment type="caution">
    <text evidence="3">The sequence shown here is derived from an EMBL/GenBank/DDBJ whole genome shotgun (WGS) entry which is preliminary data.</text>
</comment>
<dbReference type="EMBL" id="JACHJQ010000001">
    <property type="protein sequence ID" value="MBB4904299.1"/>
    <property type="molecule type" value="Genomic_DNA"/>
</dbReference>
<dbReference type="Pfam" id="PF01243">
    <property type="entry name" value="PNPOx_N"/>
    <property type="match status" value="1"/>
</dbReference>
<reference evidence="3 4" key="1">
    <citation type="submission" date="2020-08" db="EMBL/GenBank/DDBJ databases">
        <title>Genomic Encyclopedia of Type Strains, Phase III (KMG-III): the genomes of soil and plant-associated and newly described type strains.</title>
        <authorList>
            <person name="Whitman W."/>
        </authorList>
    </citation>
    <scope>NUCLEOTIDE SEQUENCE [LARGE SCALE GENOMIC DNA]</scope>
    <source>
        <strain evidence="3 4">CECT 8960</strain>
    </source>
</reference>
<dbReference type="InterPro" id="IPR012349">
    <property type="entry name" value="Split_barrel_FMN-bd"/>
</dbReference>
<dbReference type="AlphaFoldDB" id="A0A7W7PZQ5"/>
<evidence type="ECO:0000259" key="2">
    <source>
        <dbReference type="Pfam" id="PF01243"/>
    </source>
</evidence>
<feature type="domain" description="Pyridoxamine 5'-phosphate oxidase N-terminal" evidence="2">
    <location>
        <begin position="14"/>
        <end position="140"/>
    </location>
</feature>
<dbReference type="Proteomes" id="UP000520767">
    <property type="component" value="Unassembled WGS sequence"/>
</dbReference>
<evidence type="ECO:0000313" key="3">
    <source>
        <dbReference type="EMBL" id="MBB4904299.1"/>
    </source>
</evidence>
<proteinExistence type="predicted"/>
<dbReference type="InterPro" id="IPR011576">
    <property type="entry name" value="Pyridox_Oxase_N"/>
</dbReference>
<dbReference type="SUPFAM" id="SSF50475">
    <property type="entry name" value="FMN-binding split barrel"/>
    <property type="match status" value="1"/>
</dbReference>
<gene>
    <name evidence="3" type="ORF">FHR82_000509</name>
</gene>
<keyword evidence="4" id="KW-1185">Reference proteome</keyword>
<keyword evidence="1" id="KW-0560">Oxidoreductase</keyword>
<dbReference type="PANTHER" id="PTHR35176:SF6">
    <property type="entry name" value="HEME OXYGENASE HI_0854-RELATED"/>
    <property type="match status" value="1"/>
</dbReference>
<dbReference type="GO" id="GO:0016627">
    <property type="term" value="F:oxidoreductase activity, acting on the CH-CH group of donors"/>
    <property type="evidence" value="ECO:0007669"/>
    <property type="project" value="TreeGrafter"/>
</dbReference>
<evidence type="ECO:0000313" key="4">
    <source>
        <dbReference type="Proteomes" id="UP000520767"/>
    </source>
</evidence>
<dbReference type="PANTHER" id="PTHR35176">
    <property type="entry name" value="HEME OXYGENASE HI_0854-RELATED"/>
    <property type="match status" value="1"/>
</dbReference>
<organism evidence="3 4">
    <name type="scientific">Actinophytocola algeriensis</name>
    <dbReference type="NCBI Taxonomy" id="1768010"/>
    <lineage>
        <taxon>Bacteria</taxon>
        <taxon>Bacillati</taxon>
        <taxon>Actinomycetota</taxon>
        <taxon>Actinomycetes</taxon>
        <taxon>Pseudonocardiales</taxon>
        <taxon>Pseudonocardiaceae</taxon>
    </lineage>
</organism>
<sequence length="147" mass="16693">MRGVAVIMSFVMTEQEREEFLAEVHVGVLAVARDGAGPLAVPVWYRYEPGGDVQIWMERRSRKYRAIEQAGRLSLVAQTESSPYKYVSVEGPVVWTERPTRDEAVAITSRYASREQAEAYVDSELGPDSVLVRMRPEKWLSNDQSKK</sequence>
<dbReference type="Gene3D" id="2.30.110.10">
    <property type="entry name" value="Electron Transport, Fmn-binding Protein, Chain A"/>
    <property type="match status" value="1"/>
</dbReference>
<dbReference type="InterPro" id="IPR052019">
    <property type="entry name" value="F420H2_bilvrd_red/Heme_oxyg"/>
</dbReference>
<protein>
    <submittedName>
        <fullName evidence="3">PPOX class probable F420-dependent enzyme</fullName>
    </submittedName>
</protein>
<accession>A0A7W7PZQ5</accession>